<keyword evidence="3" id="KW-0547">Nucleotide-binding</keyword>
<feature type="domain" description="Pyridoxamine kinase/Phosphomethylpyrimidine kinase" evidence="7">
    <location>
        <begin position="6"/>
        <end position="127"/>
    </location>
</feature>
<comment type="caution">
    <text evidence="8">The sequence shown here is derived from an EMBL/GenBank/DDBJ whole genome shotgun (WGS) entry which is preliminary data.</text>
</comment>
<evidence type="ECO:0000256" key="1">
    <source>
        <dbReference type="ARBA" id="ARBA00012104"/>
    </source>
</evidence>
<dbReference type="EC" id="2.7.1.35" evidence="1"/>
<evidence type="ECO:0000256" key="6">
    <source>
        <dbReference type="SAM" id="MobiDB-lite"/>
    </source>
</evidence>
<proteinExistence type="predicted"/>
<evidence type="ECO:0000259" key="7">
    <source>
        <dbReference type="Pfam" id="PF08543"/>
    </source>
</evidence>
<evidence type="ECO:0000256" key="5">
    <source>
        <dbReference type="ARBA" id="ARBA00022840"/>
    </source>
</evidence>
<dbReference type="PANTHER" id="PTHR10534:SF15">
    <property type="entry name" value="PYRIDOXINE_PYRIDOXAL_PYRIDOXAMINE KINASE"/>
    <property type="match status" value="1"/>
</dbReference>
<dbReference type="Pfam" id="PF08543">
    <property type="entry name" value="Phos_pyr_kin"/>
    <property type="match status" value="1"/>
</dbReference>
<dbReference type="GO" id="GO:0005524">
    <property type="term" value="F:ATP binding"/>
    <property type="evidence" value="ECO:0007669"/>
    <property type="project" value="UniProtKB-KW"/>
</dbReference>
<evidence type="ECO:0000256" key="4">
    <source>
        <dbReference type="ARBA" id="ARBA00022777"/>
    </source>
</evidence>
<dbReference type="PANTHER" id="PTHR10534">
    <property type="entry name" value="PYRIDOXAL KINASE"/>
    <property type="match status" value="1"/>
</dbReference>
<evidence type="ECO:0000256" key="3">
    <source>
        <dbReference type="ARBA" id="ARBA00022741"/>
    </source>
</evidence>
<dbReference type="InterPro" id="IPR013749">
    <property type="entry name" value="PM/HMP-P_kinase-1"/>
</dbReference>
<name>A0A918JIV0_9BURK</name>
<dbReference type="GO" id="GO:0005829">
    <property type="term" value="C:cytosol"/>
    <property type="evidence" value="ECO:0007669"/>
    <property type="project" value="TreeGrafter"/>
</dbReference>
<keyword evidence="9" id="KW-1185">Reference proteome</keyword>
<gene>
    <name evidence="8" type="ORF">GCM10011450_09300</name>
</gene>
<keyword evidence="2" id="KW-0808">Transferase</keyword>
<sequence>MGTLGLLPLSDGLTPNGFELAYLTGMAVNDIDSVIGAARSLLTGRTQWVAVTSAAPDTWTPYEMKVVLVSRSQTKVISHSRIHATPKGTGDLFCATLTGLWIKGMDLFEAATQACDQVVQALRYTEQAQSAELLLPPMAGGHGNHEIQVRESESR</sequence>
<evidence type="ECO:0000313" key="8">
    <source>
        <dbReference type="EMBL" id="GGW81557.1"/>
    </source>
</evidence>
<dbReference type="SUPFAM" id="SSF53613">
    <property type="entry name" value="Ribokinase-like"/>
    <property type="match status" value="1"/>
</dbReference>
<keyword evidence="5" id="KW-0067">ATP-binding</keyword>
<evidence type="ECO:0000256" key="2">
    <source>
        <dbReference type="ARBA" id="ARBA00022679"/>
    </source>
</evidence>
<feature type="compositionally biased region" description="Basic and acidic residues" evidence="6">
    <location>
        <begin position="143"/>
        <end position="155"/>
    </location>
</feature>
<dbReference type="AlphaFoldDB" id="A0A918JIV0"/>
<dbReference type="GO" id="GO:0009443">
    <property type="term" value="P:pyridoxal 5'-phosphate salvage"/>
    <property type="evidence" value="ECO:0007669"/>
    <property type="project" value="InterPro"/>
</dbReference>
<dbReference type="InterPro" id="IPR029056">
    <property type="entry name" value="Ribokinase-like"/>
</dbReference>
<keyword evidence="4" id="KW-0418">Kinase</keyword>
<dbReference type="EMBL" id="BMYS01000004">
    <property type="protein sequence ID" value="GGW81557.1"/>
    <property type="molecule type" value="Genomic_DNA"/>
</dbReference>
<dbReference type="GO" id="GO:0008902">
    <property type="term" value="F:hydroxymethylpyrimidine kinase activity"/>
    <property type="evidence" value="ECO:0007669"/>
    <property type="project" value="TreeGrafter"/>
</dbReference>
<organism evidence="8 9">
    <name type="scientific">Advenella faeciporci</name>
    <dbReference type="NCBI Taxonomy" id="797535"/>
    <lineage>
        <taxon>Bacteria</taxon>
        <taxon>Pseudomonadati</taxon>
        <taxon>Pseudomonadota</taxon>
        <taxon>Betaproteobacteria</taxon>
        <taxon>Burkholderiales</taxon>
        <taxon>Alcaligenaceae</taxon>
    </lineage>
</organism>
<dbReference type="Proteomes" id="UP000608345">
    <property type="component" value="Unassembled WGS sequence"/>
</dbReference>
<dbReference type="InterPro" id="IPR004625">
    <property type="entry name" value="PyrdxlKinase"/>
</dbReference>
<evidence type="ECO:0000313" key="9">
    <source>
        <dbReference type="Proteomes" id="UP000608345"/>
    </source>
</evidence>
<dbReference type="Gene3D" id="3.40.1190.20">
    <property type="match status" value="1"/>
</dbReference>
<reference evidence="8" key="2">
    <citation type="submission" date="2020-09" db="EMBL/GenBank/DDBJ databases">
        <authorList>
            <person name="Sun Q."/>
            <person name="Kim S."/>
        </authorList>
    </citation>
    <scope>NUCLEOTIDE SEQUENCE</scope>
    <source>
        <strain evidence="8">KCTC 23732</strain>
    </source>
</reference>
<feature type="region of interest" description="Disordered" evidence="6">
    <location>
        <begin position="136"/>
        <end position="155"/>
    </location>
</feature>
<reference evidence="8" key="1">
    <citation type="journal article" date="2014" name="Int. J. Syst. Evol. Microbiol.">
        <title>Complete genome sequence of Corynebacterium casei LMG S-19264T (=DSM 44701T), isolated from a smear-ripened cheese.</title>
        <authorList>
            <consortium name="US DOE Joint Genome Institute (JGI-PGF)"/>
            <person name="Walter F."/>
            <person name="Albersmeier A."/>
            <person name="Kalinowski J."/>
            <person name="Ruckert C."/>
        </authorList>
    </citation>
    <scope>NUCLEOTIDE SEQUENCE</scope>
    <source>
        <strain evidence="8">KCTC 23732</strain>
    </source>
</reference>
<dbReference type="GO" id="GO:0008478">
    <property type="term" value="F:pyridoxal kinase activity"/>
    <property type="evidence" value="ECO:0007669"/>
    <property type="project" value="UniProtKB-EC"/>
</dbReference>
<accession>A0A918JIV0</accession>
<protein>
    <recommendedName>
        <fullName evidence="1">pyridoxal kinase</fullName>
        <ecNumber evidence="1">2.7.1.35</ecNumber>
    </recommendedName>
</protein>
<dbReference type="RefSeq" id="WP_189384286.1">
    <property type="nucleotide sequence ID" value="NZ_BAABFY010000056.1"/>
</dbReference>